<dbReference type="GO" id="GO:0042393">
    <property type="term" value="F:histone binding"/>
    <property type="evidence" value="ECO:0007669"/>
    <property type="project" value="TreeGrafter"/>
</dbReference>
<name>A0A9J6F8A3_HAELO</name>
<evidence type="ECO:0000313" key="3">
    <source>
        <dbReference type="EMBL" id="KAH9362414.1"/>
    </source>
</evidence>
<evidence type="ECO:0000259" key="2">
    <source>
        <dbReference type="PROSITE" id="PS50105"/>
    </source>
</evidence>
<feature type="compositionally biased region" description="Polar residues" evidence="1">
    <location>
        <begin position="8"/>
        <end position="17"/>
    </location>
</feature>
<dbReference type="EMBL" id="JABSTR010000001">
    <property type="protein sequence ID" value="KAH9362414.1"/>
    <property type="molecule type" value="Genomic_DNA"/>
</dbReference>
<comment type="caution">
    <text evidence="3">The sequence shown here is derived from an EMBL/GenBank/DDBJ whole genome shotgun (WGS) entry which is preliminary data.</text>
</comment>
<sequence>MEEGNVEPQDTPTSTVSPAPAQPLRSGNSPLPGRALCVEIKIFESTPAEVIPSPRSWTSEEVASYMRSIPDGAYYAHKFRDQDIDGEALFLLTPDDLIRYMDIKLGPALKICDRINELREKL</sequence>
<evidence type="ECO:0000256" key="1">
    <source>
        <dbReference type="SAM" id="MobiDB-lite"/>
    </source>
</evidence>
<dbReference type="InterPro" id="IPR001660">
    <property type="entry name" value="SAM"/>
</dbReference>
<protein>
    <recommendedName>
        <fullName evidence="2">SAM domain-containing protein</fullName>
    </recommendedName>
</protein>
<accession>A0A9J6F8A3</accession>
<proteinExistence type="predicted"/>
<dbReference type="CDD" id="cd09509">
    <property type="entry name" value="SAM_Polycomb"/>
    <property type="match status" value="1"/>
</dbReference>
<dbReference type="OrthoDB" id="5912862at2759"/>
<dbReference type="InterPro" id="IPR050548">
    <property type="entry name" value="PcG_chromatin_remod_factors"/>
</dbReference>
<dbReference type="InterPro" id="IPR013761">
    <property type="entry name" value="SAM/pointed_sf"/>
</dbReference>
<gene>
    <name evidence="3" type="ORF">HPB48_020176</name>
</gene>
<dbReference type="SMART" id="SM00454">
    <property type="entry name" value="SAM"/>
    <property type="match status" value="1"/>
</dbReference>
<dbReference type="Gene3D" id="1.10.150.50">
    <property type="entry name" value="Transcription Factor, Ets-1"/>
    <property type="match status" value="1"/>
</dbReference>
<feature type="domain" description="SAM" evidence="2">
    <location>
        <begin position="57"/>
        <end position="121"/>
    </location>
</feature>
<dbReference type="GO" id="GO:0003682">
    <property type="term" value="F:chromatin binding"/>
    <property type="evidence" value="ECO:0007669"/>
    <property type="project" value="TreeGrafter"/>
</dbReference>
<dbReference type="VEuPathDB" id="VectorBase:HLOH_054803"/>
<dbReference type="PANTHER" id="PTHR12247:SF131">
    <property type="entry name" value="LD05287P"/>
    <property type="match status" value="1"/>
</dbReference>
<feature type="region of interest" description="Disordered" evidence="1">
    <location>
        <begin position="1"/>
        <end position="31"/>
    </location>
</feature>
<reference evidence="3 4" key="1">
    <citation type="journal article" date="2020" name="Cell">
        <title>Large-Scale Comparative Analyses of Tick Genomes Elucidate Their Genetic Diversity and Vector Capacities.</title>
        <authorList>
            <consortium name="Tick Genome and Microbiome Consortium (TIGMIC)"/>
            <person name="Jia N."/>
            <person name="Wang J."/>
            <person name="Shi W."/>
            <person name="Du L."/>
            <person name="Sun Y."/>
            <person name="Zhan W."/>
            <person name="Jiang J.F."/>
            <person name="Wang Q."/>
            <person name="Zhang B."/>
            <person name="Ji P."/>
            <person name="Bell-Sakyi L."/>
            <person name="Cui X.M."/>
            <person name="Yuan T.T."/>
            <person name="Jiang B.G."/>
            <person name="Yang W.F."/>
            <person name="Lam T.T."/>
            <person name="Chang Q.C."/>
            <person name="Ding S.J."/>
            <person name="Wang X.J."/>
            <person name="Zhu J.G."/>
            <person name="Ruan X.D."/>
            <person name="Zhao L."/>
            <person name="Wei J.T."/>
            <person name="Ye R.Z."/>
            <person name="Que T.C."/>
            <person name="Du C.H."/>
            <person name="Zhou Y.H."/>
            <person name="Cheng J.X."/>
            <person name="Dai P.F."/>
            <person name="Guo W.B."/>
            <person name="Han X.H."/>
            <person name="Huang E.J."/>
            <person name="Li L.F."/>
            <person name="Wei W."/>
            <person name="Gao Y.C."/>
            <person name="Liu J.Z."/>
            <person name="Shao H.Z."/>
            <person name="Wang X."/>
            <person name="Wang C.C."/>
            <person name="Yang T.C."/>
            <person name="Huo Q.B."/>
            <person name="Li W."/>
            <person name="Chen H.Y."/>
            <person name="Chen S.E."/>
            <person name="Zhou L.G."/>
            <person name="Ni X.B."/>
            <person name="Tian J.H."/>
            <person name="Sheng Y."/>
            <person name="Liu T."/>
            <person name="Pan Y.S."/>
            <person name="Xia L.Y."/>
            <person name="Li J."/>
            <person name="Zhao F."/>
            <person name="Cao W.C."/>
        </authorList>
    </citation>
    <scope>NUCLEOTIDE SEQUENCE [LARGE SCALE GENOMIC DNA]</scope>
    <source>
        <strain evidence="3">HaeL-2018</strain>
    </source>
</reference>
<dbReference type="AlphaFoldDB" id="A0A9J6F8A3"/>
<dbReference type="GO" id="GO:0045892">
    <property type="term" value="P:negative regulation of DNA-templated transcription"/>
    <property type="evidence" value="ECO:0007669"/>
    <property type="project" value="TreeGrafter"/>
</dbReference>
<dbReference type="PROSITE" id="PS50105">
    <property type="entry name" value="SAM_DOMAIN"/>
    <property type="match status" value="1"/>
</dbReference>
<dbReference type="GO" id="GO:0005634">
    <property type="term" value="C:nucleus"/>
    <property type="evidence" value="ECO:0007669"/>
    <property type="project" value="TreeGrafter"/>
</dbReference>
<dbReference type="SUPFAM" id="SSF47769">
    <property type="entry name" value="SAM/Pointed domain"/>
    <property type="match status" value="1"/>
</dbReference>
<dbReference type="Pfam" id="PF00536">
    <property type="entry name" value="SAM_1"/>
    <property type="match status" value="1"/>
</dbReference>
<keyword evidence="4" id="KW-1185">Reference proteome</keyword>
<dbReference type="PANTHER" id="PTHR12247">
    <property type="entry name" value="POLYCOMB GROUP PROTEIN"/>
    <property type="match status" value="1"/>
</dbReference>
<dbReference type="Proteomes" id="UP000821853">
    <property type="component" value="Chromosome 1"/>
</dbReference>
<evidence type="ECO:0000313" key="4">
    <source>
        <dbReference type="Proteomes" id="UP000821853"/>
    </source>
</evidence>
<organism evidence="3 4">
    <name type="scientific">Haemaphysalis longicornis</name>
    <name type="common">Bush tick</name>
    <dbReference type="NCBI Taxonomy" id="44386"/>
    <lineage>
        <taxon>Eukaryota</taxon>
        <taxon>Metazoa</taxon>
        <taxon>Ecdysozoa</taxon>
        <taxon>Arthropoda</taxon>
        <taxon>Chelicerata</taxon>
        <taxon>Arachnida</taxon>
        <taxon>Acari</taxon>
        <taxon>Parasitiformes</taxon>
        <taxon>Ixodida</taxon>
        <taxon>Ixodoidea</taxon>
        <taxon>Ixodidae</taxon>
        <taxon>Haemaphysalinae</taxon>
        <taxon>Haemaphysalis</taxon>
    </lineage>
</organism>